<dbReference type="Proteomes" id="UP000663828">
    <property type="component" value="Unassembled WGS sequence"/>
</dbReference>
<evidence type="ECO:0000313" key="1">
    <source>
        <dbReference type="EMBL" id="CAF1650807.1"/>
    </source>
</evidence>
<accession>A0A816EK51</accession>
<sequence length="134" mass="15486">ELQANQRLLLLSGTISCYSTNDQRTEYRSMDLIIFHSPIICELNSSSIAYTWADEDELRYLNSENNENQVSGRNSCTNLVEAFYPLYLGDSIEFTPRRHSGSMTRLVENISNLQFIPTEIDINNEQDLPMHIYN</sequence>
<organism evidence="1 2">
    <name type="scientific">Adineta ricciae</name>
    <name type="common">Rotifer</name>
    <dbReference type="NCBI Taxonomy" id="249248"/>
    <lineage>
        <taxon>Eukaryota</taxon>
        <taxon>Metazoa</taxon>
        <taxon>Spiralia</taxon>
        <taxon>Gnathifera</taxon>
        <taxon>Rotifera</taxon>
        <taxon>Eurotatoria</taxon>
        <taxon>Bdelloidea</taxon>
        <taxon>Adinetida</taxon>
        <taxon>Adinetidae</taxon>
        <taxon>Adineta</taxon>
    </lineage>
</organism>
<protein>
    <submittedName>
        <fullName evidence="1">Uncharacterized protein</fullName>
    </submittedName>
</protein>
<proteinExistence type="predicted"/>
<gene>
    <name evidence="1" type="ORF">XAT740_LOCUS54927</name>
</gene>
<comment type="caution">
    <text evidence="1">The sequence shown here is derived from an EMBL/GenBank/DDBJ whole genome shotgun (WGS) entry which is preliminary data.</text>
</comment>
<dbReference type="EMBL" id="CAJNOR010010062">
    <property type="protein sequence ID" value="CAF1650807.1"/>
    <property type="molecule type" value="Genomic_DNA"/>
</dbReference>
<name>A0A816EK51_ADIRI</name>
<keyword evidence="2" id="KW-1185">Reference proteome</keyword>
<reference evidence="1" key="1">
    <citation type="submission" date="2021-02" db="EMBL/GenBank/DDBJ databases">
        <authorList>
            <person name="Nowell W R."/>
        </authorList>
    </citation>
    <scope>NUCLEOTIDE SEQUENCE</scope>
</reference>
<dbReference type="AlphaFoldDB" id="A0A816EK51"/>
<evidence type="ECO:0000313" key="2">
    <source>
        <dbReference type="Proteomes" id="UP000663828"/>
    </source>
</evidence>
<feature type="non-terminal residue" evidence="1">
    <location>
        <position position="1"/>
    </location>
</feature>